<dbReference type="Proteomes" id="UP001153709">
    <property type="component" value="Chromosome 7"/>
</dbReference>
<sequence length="137" mass="16162">MTKLFKCHDLSMPIKIRLLRCYIFPILLYGVESWTLTYATYKKIEAFEMCLYCRILKISYTDPVTNQDVLLRMEKGKELLNTIKKAKIEYHEEYRKILVAAIITSRKSRRKTWIRKAYFLAEKSSISGSTSHSDLPL</sequence>
<dbReference type="AlphaFoldDB" id="A0A9N9XFM1"/>
<feature type="transmembrane region" description="Helical" evidence="1">
    <location>
        <begin position="21"/>
        <end position="41"/>
    </location>
</feature>
<evidence type="ECO:0000313" key="3">
    <source>
        <dbReference type="Proteomes" id="UP001153709"/>
    </source>
</evidence>
<gene>
    <name evidence="2" type="ORF">DIABBA_LOCUS10501</name>
</gene>
<reference evidence="2" key="1">
    <citation type="submission" date="2022-01" db="EMBL/GenBank/DDBJ databases">
        <authorList>
            <person name="King R."/>
        </authorList>
    </citation>
    <scope>NUCLEOTIDE SEQUENCE</scope>
</reference>
<keyword evidence="1" id="KW-1133">Transmembrane helix</keyword>
<evidence type="ECO:0000256" key="1">
    <source>
        <dbReference type="SAM" id="Phobius"/>
    </source>
</evidence>
<evidence type="ECO:0000313" key="2">
    <source>
        <dbReference type="EMBL" id="CAG9837530.1"/>
    </source>
</evidence>
<proteinExistence type="predicted"/>
<keyword evidence="1" id="KW-0472">Membrane</keyword>
<dbReference type="OrthoDB" id="8196546at2759"/>
<keyword evidence="3" id="KW-1185">Reference proteome</keyword>
<organism evidence="2 3">
    <name type="scientific">Diabrotica balteata</name>
    <name type="common">Banded cucumber beetle</name>
    <dbReference type="NCBI Taxonomy" id="107213"/>
    <lineage>
        <taxon>Eukaryota</taxon>
        <taxon>Metazoa</taxon>
        <taxon>Ecdysozoa</taxon>
        <taxon>Arthropoda</taxon>
        <taxon>Hexapoda</taxon>
        <taxon>Insecta</taxon>
        <taxon>Pterygota</taxon>
        <taxon>Neoptera</taxon>
        <taxon>Endopterygota</taxon>
        <taxon>Coleoptera</taxon>
        <taxon>Polyphaga</taxon>
        <taxon>Cucujiformia</taxon>
        <taxon>Chrysomeloidea</taxon>
        <taxon>Chrysomelidae</taxon>
        <taxon>Galerucinae</taxon>
        <taxon>Diabroticina</taxon>
        <taxon>Diabroticites</taxon>
        <taxon>Diabrotica</taxon>
    </lineage>
</organism>
<accession>A0A9N9XFM1</accession>
<keyword evidence="1" id="KW-0812">Transmembrane</keyword>
<name>A0A9N9XFM1_DIABA</name>
<protein>
    <recommendedName>
        <fullName evidence="4">Reverse transcriptase</fullName>
    </recommendedName>
</protein>
<dbReference type="EMBL" id="OU898282">
    <property type="protein sequence ID" value="CAG9837530.1"/>
    <property type="molecule type" value="Genomic_DNA"/>
</dbReference>
<evidence type="ECO:0008006" key="4">
    <source>
        <dbReference type="Google" id="ProtNLM"/>
    </source>
</evidence>